<dbReference type="AlphaFoldDB" id="A0A165ERN6"/>
<feature type="region of interest" description="Disordered" evidence="1">
    <location>
        <begin position="147"/>
        <end position="183"/>
    </location>
</feature>
<evidence type="ECO:0000313" key="3">
    <source>
        <dbReference type="Proteomes" id="UP000076842"/>
    </source>
</evidence>
<feature type="compositionally biased region" description="Acidic residues" evidence="1">
    <location>
        <begin position="156"/>
        <end position="166"/>
    </location>
</feature>
<accession>A0A165ERN6</accession>
<proteinExistence type="predicted"/>
<evidence type="ECO:0000256" key="1">
    <source>
        <dbReference type="SAM" id="MobiDB-lite"/>
    </source>
</evidence>
<organism evidence="2 3">
    <name type="scientific">Calocera cornea HHB12733</name>
    <dbReference type="NCBI Taxonomy" id="1353952"/>
    <lineage>
        <taxon>Eukaryota</taxon>
        <taxon>Fungi</taxon>
        <taxon>Dikarya</taxon>
        <taxon>Basidiomycota</taxon>
        <taxon>Agaricomycotina</taxon>
        <taxon>Dacrymycetes</taxon>
        <taxon>Dacrymycetales</taxon>
        <taxon>Dacrymycetaceae</taxon>
        <taxon>Calocera</taxon>
    </lineage>
</organism>
<protein>
    <submittedName>
        <fullName evidence="2">Uncharacterized protein</fullName>
    </submittedName>
</protein>
<dbReference type="InParanoid" id="A0A165ERN6"/>
<gene>
    <name evidence="2" type="ORF">CALCODRAFT_484849</name>
</gene>
<keyword evidence="3" id="KW-1185">Reference proteome</keyword>
<feature type="compositionally biased region" description="Basic and acidic residues" evidence="1">
    <location>
        <begin position="172"/>
        <end position="183"/>
    </location>
</feature>
<reference evidence="2 3" key="1">
    <citation type="journal article" date="2016" name="Mol. Biol. Evol.">
        <title>Comparative Genomics of Early-Diverging Mushroom-Forming Fungi Provides Insights into the Origins of Lignocellulose Decay Capabilities.</title>
        <authorList>
            <person name="Nagy L.G."/>
            <person name="Riley R."/>
            <person name="Tritt A."/>
            <person name="Adam C."/>
            <person name="Daum C."/>
            <person name="Floudas D."/>
            <person name="Sun H."/>
            <person name="Yadav J.S."/>
            <person name="Pangilinan J."/>
            <person name="Larsson K.H."/>
            <person name="Matsuura K."/>
            <person name="Barry K."/>
            <person name="Labutti K."/>
            <person name="Kuo R."/>
            <person name="Ohm R.A."/>
            <person name="Bhattacharya S.S."/>
            <person name="Shirouzu T."/>
            <person name="Yoshinaga Y."/>
            <person name="Martin F.M."/>
            <person name="Grigoriev I.V."/>
            <person name="Hibbett D.S."/>
        </authorList>
    </citation>
    <scope>NUCLEOTIDE SEQUENCE [LARGE SCALE GENOMIC DNA]</scope>
    <source>
        <strain evidence="2 3">HHB12733</strain>
    </source>
</reference>
<name>A0A165ERN6_9BASI</name>
<dbReference type="OrthoDB" id="1751331at2759"/>
<evidence type="ECO:0000313" key="2">
    <source>
        <dbReference type="EMBL" id="KZT55396.1"/>
    </source>
</evidence>
<sequence length="360" mass="39525">MTMAVEDFTSATPQDCVPPSYNVDIVEQKLSVAAAKETGLQIDEDAAISYAHALLISDGFEAIYARLNPSLIHLVVAERLKEHSILAVRTFFAVELCTLRIVTLEDVAVAGSAVGLYGNPTPLDVSIDPENAVRQGINFLLEHIIPEKGPTAQDPPEVDPDAEDEELSHAWQGEREGREKRQRWETVQKAAATTPHAEWRVMARKNGVAWGKMLVELVRDTDYHPTKLHPRLEAAIPQSFRMETATLLVRRSEVHAGSVESEELDVSSDETPVRKRNVIRQGGSGTTASKSGVIEIDSDTTEIIELSSEDSDTETETGPPTRKNVVAVLDRTLAAARKGKQAVEVLHEHVVYSGMPNRSE</sequence>
<dbReference type="Proteomes" id="UP000076842">
    <property type="component" value="Unassembled WGS sequence"/>
</dbReference>
<dbReference type="EMBL" id="KV423996">
    <property type="protein sequence ID" value="KZT55396.1"/>
    <property type="molecule type" value="Genomic_DNA"/>
</dbReference>